<name>A0A150PP60_SORCE</name>
<dbReference type="Proteomes" id="UP000075420">
    <property type="component" value="Unassembled WGS sequence"/>
</dbReference>
<evidence type="ECO:0000313" key="1">
    <source>
        <dbReference type="EMBL" id="KYF57336.1"/>
    </source>
</evidence>
<organism evidence="1 2">
    <name type="scientific">Sorangium cellulosum</name>
    <name type="common">Polyangium cellulosum</name>
    <dbReference type="NCBI Taxonomy" id="56"/>
    <lineage>
        <taxon>Bacteria</taxon>
        <taxon>Pseudomonadati</taxon>
        <taxon>Myxococcota</taxon>
        <taxon>Polyangia</taxon>
        <taxon>Polyangiales</taxon>
        <taxon>Polyangiaceae</taxon>
        <taxon>Sorangium</taxon>
    </lineage>
</organism>
<comment type="caution">
    <text evidence="1">The sequence shown here is derived from an EMBL/GenBank/DDBJ whole genome shotgun (WGS) entry which is preliminary data.</text>
</comment>
<proteinExistence type="predicted"/>
<dbReference type="EMBL" id="JELY01000988">
    <property type="protein sequence ID" value="KYF57336.1"/>
    <property type="molecule type" value="Genomic_DNA"/>
</dbReference>
<sequence>DVPMNPCGSACGAEELCDESHLGLDDDCDGEVDETCACTAGQAHACFRGDPSYRAYAGCFPGTQICDEDGTWGPCEGGLHAADMCFLNDESGCHPMYAAPFTPVDLKEGTGTFGADAIVEWWTVECPAGVDPCPEVGGAEPEDDFKPLQSGEYTVTYTKRGLMDGGTTSCTYPLFVGARGLRVELEWEHGEVSADLDLHLHRPGNTEPWAISGSPADCGWDNCTVEALASGSEIRWFSDAAAPPDPVSWYLDPVESNNTCYFVPRGVGELWRELGAGCHNPRLDLDNIECDPDVTDPEDAEFCTPENINVDFPPRGQWTRIGVHYYGHGRGTVGELHPRIKVFCDGALGAELGPKGFHLPEQPVTFAPADAEQRFWLVADVIFPEPDACGERTCVVQPLYADKTLRTPLLVTTREAETSFGPAYPPVP</sequence>
<accession>A0A150PP60</accession>
<dbReference type="AlphaFoldDB" id="A0A150PP60"/>
<feature type="non-terminal residue" evidence="1">
    <location>
        <position position="1"/>
    </location>
</feature>
<evidence type="ECO:0000313" key="2">
    <source>
        <dbReference type="Proteomes" id="UP000075420"/>
    </source>
</evidence>
<reference evidence="1 2" key="1">
    <citation type="submission" date="2014-02" db="EMBL/GenBank/DDBJ databases">
        <title>The small core and large imbalanced accessory genome model reveals a collaborative survival strategy of Sorangium cellulosum strains in nature.</title>
        <authorList>
            <person name="Han K."/>
            <person name="Peng R."/>
            <person name="Blom J."/>
            <person name="Li Y.-Z."/>
        </authorList>
    </citation>
    <scope>NUCLEOTIDE SEQUENCE [LARGE SCALE GENOMIC DNA]</scope>
    <source>
        <strain evidence="1 2">So0157-25</strain>
    </source>
</reference>
<protein>
    <submittedName>
        <fullName evidence="1">Uncharacterized protein</fullName>
    </submittedName>
</protein>
<gene>
    <name evidence="1" type="ORF">BE08_18405</name>
</gene>